<dbReference type="Proteomes" id="UP001251524">
    <property type="component" value="Unassembled WGS sequence"/>
</dbReference>
<keyword evidence="9" id="KW-1185">Reference proteome</keyword>
<protein>
    <recommendedName>
        <fullName evidence="7">UPF0056 membrane protein</fullName>
    </recommendedName>
</protein>
<keyword evidence="4 7" id="KW-0812">Transmembrane</keyword>
<comment type="similarity">
    <text evidence="2 7">Belongs to the UPF0056 (MarC) family.</text>
</comment>
<dbReference type="RefSeq" id="WP_310060392.1">
    <property type="nucleotide sequence ID" value="NZ_JAVDVY010000001.1"/>
</dbReference>
<feature type="transmembrane region" description="Helical" evidence="7">
    <location>
        <begin position="144"/>
        <end position="165"/>
    </location>
</feature>
<feature type="transmembrane region" description="Helical" evidence="7">
    <location>
        <begin position="172"/>
        <end position="192"/>
    </location>
</feature>
<reference evidence="8 9" key="1">
    <citation type="submission" date="2023-07" db="EMBL/GenBank/DDBJ databases">
        <title>Sorghum-associated microbial communities from plants grown in Nebraska, USA.</title>
        <authorList>
            <person name="Schachtman D."/>
        </authorList>
    </citation>
    <scope>NUCLEOTIDE SEQUENCE [LARGE SCALE GENOMIC DNA]</scope>
    <source>
        <strain evidence="8 9">BE198</strain>
    </source>
</reference>
<keyword evidence="5 7" id="KW-1133">Transmembrane helix</keyword>
<comment type="caution">
    <text evidence="8">The sequence shown here is derived from an EMBL/GenBank/DDBJ whole genome shotgun (WGS) entry which is preliminary data.</text>
</comment>
<evidence type="ECO:0000256" key="3">
    <source>
        <dbReference type="ARBA" id="ARBA00022475"/>
    </source>
</evidence>
<accession>A0ABU1W9V3</accession>
<feature type="transmembrane region" description="Helical" evidence="7">
    <location>
        <begin position="31"/>
        <end position="51"/>
    </location>
</feature>
<proteinExistence type="inferred from homology"/>
<gene>
    <name evidence="8" type="ORF">J2X06_001512</name>
</gene>
<evidence type="ECO:0000256" key="6">
    <source>
        <dbReference type="ARBA" id="ARBA00023136"/>
    </source>
</evidence>
<feature type="transmembrane region" description="Helical" evidence="7">
    <location>
        <begin position="198"/>
        <end position="220"/>
    </location>
</feature>
<keyword evidence="3" id="KW-1003">Cell membrane</keyword>
<sequence>MSAHEILMLMQTAVTSADATPAHYKLTYQNIFLMFFIMLGPIKAIGPFYGATGALALPALRALAWKVFAFGVGAVLLAGLLGSQLLQKWQISPAIMELSAGLVFLLVALQLVLAQYGPAPHPAAPAATPAAAPAAVSGAQMMHLVFPVTVTPYGIAVLISLMALSGSFSRSLVILAIAVVVMVLNLLTMLFVRPIMHGLGMVTLQVLGAILGILQVALALQIMHGALQSLGYMAGGS</sequence>
<organism evidence="8 9">
    <name type="scientific">Lysobacter niastensis</name>
    <dbReference type="NCBI Taxonomy" id="380629"/>
    <lineage>
        <taxon>Bacteria</taxon>
        <taxon>Pseudomonadati</taxon>
        <taxon>Pseudomonadota</taxon>
        <taxon>Gammaproteobacteria</taxon>
        <taxon>Lysobacterales</taxon>
        <taxon>Lysobacteraceae</taxon>
        <taxon>Lysobacter</taxon>
    </lineage>
</organism>
<dbReference type="InterPro" id="IPR002771">
    <property type="entry name" value="Multi_antbiot-R_MarC"/>
</dbReference>
<feature type="transmembrane region" description="Helical" evidence="7">
    <location>
        <begin position="63"/>
        <end position="82"/>
    </location>
</feature>
<dbReference type="EMBL" id="JAVDVY010000001">
    <property type="protein sequence ID" value="MDR7134328.1"/>
    <property type="molecule type" value="Genomic_DNA"/>
</dbReference>
<name>A0ABU1W9V3_9GAMM</name>
<evidence type="ECO:0000256" key="1">
    <source>
        <dbReference type="ARBA" id="ARBA00004651"/>
    </source>
</evidence>
<feature type="transmembrane region" description="Helical" evidence="7">
    <location>
        <begin position="94"/>
        <end position="113"/>
    </location>
</feature>
<comment type="subcellular location">
    <subcellularLocation>
        <location evidence="1 7">Cell membrane</location>
        <topology evidence="1 7">Multi-pass membrane protein</topology>
    </subcellularLocation>
</comment>
<evidence type="ECO:0000256" key="4">
    <source>
        <dbReference type="ARBA" id="ARBA00022692"/>
    </source>
</evidence>
<evidence type="ECO:0000313" key="8">
    <source>
        <dbReference type="EMBL" id="MDR7134328.1"/>
    </source>
</evidence>
<evidence type="ECO:0000256" key="5">
    <source>
        <dbReference type="ARBA" id="ARBA00022989"/>
    </source>
</evidence>
<keyword evidence="6 7" id="KW-0472">Membrane</keyword>
<evidence type="ECO:0000256" key="7">
    <source>
        <dbReference type="RuleBase" id="RU362048"/>
    </source>
</evidence>
<evidence type="ECO:0000313" key="9">
    <source>
        <dbReference type="Proteomes" id="UP001251524"/>
    </source>
</evidence>
<dbReference type="Pfam" id="PF01914">
    <property type="entry name" value="MarC"/>
    <property type="match status" value="1"/>
</dbReference>
<evidence type="ECO:0000256" key="2">
    <source>
        <dbReference type="ARBA" id="ARBA00009784"/>
    </source>
</evidence>